<dbReference type="GO" id="GO:0000272">
    <property type="term" value="P:polysaccharide catabolic process"/>
    <property type="evidence" value="ECO:0007669"/>
    <property type="project" value="UniProtKB-KW"/>
</dbReference>
<evidence type="ECO:0000313" key="13">
    <source>
        <dbReference type="Proteomes" id="UP000019478"/>
    </source>
</evidence>
<evidence type="ECO:0000256" key="8">
    <source>
        <dbReference type="RuleBase" id="RU000489"/>
    </source>
</evidence>
<dbReference type="RefSeq" id="XP_007735537.1">
    <property type="nucleotide sequence ID" value="XM_007737347.1"/>
</dbReference>
<dbReference type="STRING" id="1182542.W9YF80"/>
<keyword evidence="10" id="KW-0732">Signal</keyword>
<comment type="catalytic activity">
    <reaction evidence="1">
        <text>Random endo-hydrolysis of N-acetyl-beta-D-glucosaminide (1-&gt;4)-beta-linkages in chitin and chitodextrins.</text>
        <dbReference type="EC" id="3.2.1.14"/>
    </reaction>
</comment>
<evidence type="ECO:0000259" key="11">
    <source>
        <dbReference type="PROSITE" id="PS51910"/>
    </source>
</evidence>
<dbReference type="GO" id="GO:0005576">
    <property type="term" value="C:extracellular region"/>
    <property type="evidence" value="ECO:0007669"/>
    <property type="project" value="TreeGrafter"/>
</dbReference>
<dbReference type="GO" id="GO:0006032">
    <property type="term" value="P:chitin catabolic process"/>
    <property type="evidence" value="ECO:0007669"/>
    <property type="project" value="UniProtKB-KW"/>
</dbReference>
<dbReference type="HOGENOM" id="CLU_007818_2_0_1"/>
<dbReference type="PROSITE" id="PS51910">
    <property type="entry name" value="GH18_2"/>
    <property type="match status" value="1"/>
</dbReference>
<keyword evidence="3 8" id="KW-0378">Hydrolase</keyword>
<dbReference type="Proteomes" id="UP000019478">
    <property type="component" value="Unassembled WGS sequence"/>
</dbReference>
<accession>W9YF80</accession>
<dbReference type="eggNOG" id="KOG4701">
    <property type="taxonomic scope" value="Eukaryota"/>
</dbReference>
<organism evidence="12 13">
    <name type="scientific">Capronia epimyces CBS 606.96</name>
    <dbReference type="NCBI Taxonomy" id="1182542"/>
    <lineage>
        <taxon>Eukaryota</taxon>
        <taxon>Fungi</taxon>
        <taxon>Dikarya</taxon>
        <taxon>Ascomycota</taxon>
        <taxon>Pezizomycotina</taxon>
        <taxon>Eurotiomycetes</taxon>
        <taxon>Chaetothyriomycetidae</taxon>
        <taxon>Chaetothyriales</taxon>
        <taxon>Herpotrichiellaceae</taxon>
        <taxon>Capronia</taxon>
    </lineage>
</organism>
<dbReference type="InterPro" id="IPR050542">
    <property type="entry name" value="Glycosyl_Hydrlase18_Chitinase"/>
</dbReference>
<dbReference type="PANTHER" id="PTHR45708:SF49">
    <property type="entry name" value="ENDOCHITINASE"/>
    <property type="match status" value="1"/>
</dbReference>
<keyword evidence="7" id="KW-0624">Polysaccharide degradation</keyword>
<dbReference type="Pfam" id="PF00704">
    <property type="entry name" value="Glyco_hydro_18"/>
    <property type="match status" value="1"/>
</dbReference>
<reference evidence="12 13" key="1">
    <citation type="submission" date="2013-03" db="EMBL/GenBank/DDBJ databases">
        <title>The Genome Sequence of Capronia epimyces CBS 606.96.</title>
        <authorList>
            <consortium name="The Broad Institute Genomics Platform"/>
            <person name="Cuomo C."/>
            <person name="de Hoog S."/>
            <person name="Gorbushina A."/>
            <person name="Walker B."/>
            <person name="Young S.K."/>
            <person name="Zeng Q."/>
            <person name="Gargeya S."/>
            <person name="Fitzgerald M."/>
            <person name="Haas B."/>
            <person name="Abouelleil A."/>
            <person name="Allen A.W."/>
            <person name="Alvarado L."/>
            <person name="Arachchi H.M."/>
            <person name="Berlin A.M."/>
            <person name="Chapman S.B."/>
            <person name="Gainer-Dewar J."/>
            <person name="Goldberg J."/>
            <person name="Griggs A."/>
            <person name="Gujja S."/>
            <person name="Hansen M."/>
            <person name="Howarth C."/>
            <person name="Imamovic A."/>
            <person name="Ireland A."/>
            <person name="Larimer J."/>
            <person name="McCowan C."/>
            <person name="Murphy C."/>
            <person name="Pearson M."/>
            <person name="Poon T.W."/>
            <person name="Priest M."/>
            <person name="Roberts A."/>
            <person name="Saif S."/>
            <person name="Shea T."/>
            <person name="Sisk P."/>
            <person name="Sykes S."/>
            <person name="Wortman J."/>
            <person name="Nusbaum C."/>
            <person name="Birren B."/>
        </authorList>
    </citation>
    <scope>NUCLEOTIDE SEQUENCE [LARGE SCALE GENOMIC DNA]</scope>
    <source>
        <strain evidence="12 13">CBS 606.96</strain>
    </source>
</reference>
<comment type="similarity">
    <text evidence="9">Belongs to the glycosyl hydrolase 18 family.</text>
</comment>
<feature type="chain" id="PRO_5004933581" description="chitinase" evidence="10">
    <location>
        <begin position="22"/>
        <end position="420"/>
    </location>
</feature>
<feature type="domain" description="GH18" evidence="11">
    <location>
        <begin position="82"/>
        <end position="420"/>
    </location>
</feature>
<dbReference type="EC" id="3.2.1.14" evidence="2"/>
<dbReference type="SUPFAM" id="SSF51445">
    <property type="entry name" value="(Trans)glycosidases"/>
    <property type="match status" value="1"/>
</dbReference>
<dbReference type="OrthoDB" id="2425929at2759"/>
<dbReference type="InterPro" id="IPR001223">
    <property type="entry name" value="Glyco_hydro18_cat"/>
</dbReference>
<dbReference type="AlphaFoldDB" id="W9YF80"/>
<keyword evidence="4" id="KW-0146">Chitin degradation</keyword>
<evidence type="ECO:0000256" key="9">
    <source>
        <dbReference type="RuleBase" id="RU004453"/>
    </source>
</evidence>
<protein>
    <recommendedName>
        <fullName evidence="2">chitinase</fullName>
        <ecNumber evidence="2">3.2.1.14</ecNumber>
    </recommendedName>
</protein>
<dbReference type="PANTHER" id="PTHR45708">
    <property type="entry name" value="ENDOCHITINASE"/>
    <property type="match status" value="1"/>
</dbReference>
<gene>
    <name evidence="12" type="ORF">A1O3_07237</name>
</gene>
<dbReference type="EMBL" id="AMGY01000006">
    <property type="protein sequence ID" value="EXJ80949.1"/>
    <property type="molecule type" value="Genomic_DNA"/>
</dbReference>
<sequence>MVLCFLLIFCVWLALPARCKCNDIPANLENLSEPLKAEPEEVLGQVGSDLTGGQSIIADHPGQSLSGIARRASYHFDPLANGLNVVYYGQSNLTGNVSLTQICNDESIDVVILGVVKSFYGPDEPSQLNITLDLHSLCSGPTAAQVKARQAGLLDCVSGGFVQEIASCQKQGKKVLISAGSASGNLYMPNSKAASKVANMLWNLFLGGTDSTIMPLRPFGSVVLDGFDLDNENATNAKYLPNLISLLRRQLKHDKSKSYYLSAAPICALPDPEIPVAKLIRDIDFWTVQFYNAQKCQLGSGDGVLGALQDWSDLLLEGRKLKCTRTNNGDSCTVPKGKFHVINNGVTYPRLLIGTRAFFSAPDTGYVDVQTYMSILEQVKKLDLPNLAGATFWEGTYQYRSAEEVDGKNLTFAEVVRDVL</sequence>
<evidence type="ECO:0000256" key="1">
    <source>
        <dbReference type="ARBA" id="ARBA00000822"/>
    </source>
</evidence>
<dbReference type="InterPro" id="IPR001579">
    <property type="entry name" value="Glyco_hydro_18_chit_AS"/>
</dbReference>
<evidence type="ECO:0000313" key="12">
    <source>
        <dbReference type="EMBL" id="EXJ80949.1"/>
    </source>
</evidence>
<keyword evidence="5" id="KW-0119">Carbohydrate metabolism</keyword>
<keyword evidence="6 8" id="KW-0326">Glycosidase</keyword>
<evidence type="ECO:0000256" key="10">
    <source>
        <dbReference type="SAM" id="SignalP"/>
    </source>
</evidence>
<evidence type="ECO:0000256" key="5">
    <source>
        <dbReference type="ARBA" id="ARBA00023277"/>
    </source>
</evidence>
<evidence type="ECO:0000256" key="4">
    <source>
        <dbReference type="ARBA" id="ARBA00023024"/>
    </source>
</evidence>
<name>W9YF80_9EURO</name>
<dbReference type="GeneID" id="19171337"/>
<dbReference type="GO" id="GO:0008843">
    <property type="term" value="F:endochitinase activity"/>
    <property type="evidence" value="ECO:0007669"/>
    <property type="project" value="UniProtKB-EC"/>
</dbReference>
<evidence type="ECO:0000256" key="3">
    <source>
        <dbReference type="ARBA" id="ARBA00022801"/>
    </source>
</evidence>
<proteinExistence type="inferred from homology"/>
<evidence type="ECO:0000256" key="7">
    <source>
        <dbReference type="ARBA" id="ARBA00023326"/>
    </source>
</evidence>
<dbReference type="Gene3D" id="3.20.20.80">
    <property type="entry name" value="Glycosidases"/>
    <property type="match status" value="1"/>
</dbReference>
<keyword evidence="13" id="KW-1185">Reference proteome</keyword>
<evidence type="ECO:0000256" key="2">
    <source>
        <dbReference type="ARBA" id="ARBA00012729"/>
    </source>
</evidence>
<feature type="signal peptide" evidence="10">
    <location>
        <begin position="1"/>
        <end position="21"/>
    </location>
</feature>
<evidence type="ECO:0000256" key="6">
    <source>
        <dbReference type="ARBA" id="ARBA00023295"/>
    </source>
</evidence>
<comment type="caution">
    <text evidence="12">The sequence shown here is derived from an EMBL/GenBank/DDBJ whole genome shotgun (WGS) entry which is preliminary data.</text>
</comment>
<dbReference type="InterPro" id="IPR017853">
    <property type="entry name" value="GH"/>
</dbReference>
<dbReference type="PROSITE" id="PS01095">
    <property type="entry name" value="GH18_1"/>
    <property type="match status" value="1"/>
</dbReference>